<proteinExistence type="predicted"/>
<keyword evidence="1" id="KW-1133">Transmembrane helix</keyword>
<dbReference type="AlphaFoldDB" id="A0AAE0JCV6"/>
<dbReference type="GeneID" id="87864161"/>
<evidence type="ECO:0000313" key="2">
    <source>
        <dbReference type="EMBL" id="KAK3342802.1"/>
    </source>
</evidence>
<keyword evidence="3" id="KW-1185">Reference proteome</keyword>
<dbReference type="RefSeq" id="XP_062680595.1">
    <property type="nucleotide sequence ID" value="XM_062827007.1"/>
</dbReference>
<keyword evidence="1" id="KW-0812">Transmembrane</keyword>
<protein>
    <submittedName>
        <fullName evidence="2">Uncharacterized protein</fullName>
    </submittedName>
</protein>
<accession>A0AAE0JCV6</accession>
<name>A0AAE0JCV6_9PEZI</name>
<gene>
    <name evidence="2" type="ORF">B0H65DRAFT_469387</name>
</gene>
<organism evidence="2 3">
    <name type="scientific">Neurospora tetraspora</name>
    <dbReference type="NCBI Taxonomy" id="94610"/>
    <lineage>
        <taxon>Eukaryota</taxon>
        <taxon>Fungi</taxon>
        <taxon>Dikarya</taxon>
        <taxon>Ascomycota</taxon>
        <taxon>Pezizomycotina</taxon>
        <taxon>Sordariomycetes</taxon>
        <taxon>Sordariomycetidae</taxon>
        <taxon>Sordariales</taxon>
        <taxon>Sordariaceae</taxon>
        <taxon>Neurospora</taxon>
    </lineage>
</organism>
<dbReference type="EMBL" id="JAUEPP010000005">
    <property type="protein sequence ID" value="KAK3342802.1"/>
    <property type="molecule type" value="Genomic_DNA"/>
</dbReference>
<reference evidence="2" key="1">
    <citation type="journal article" date="2023" name="Mol. Phylogenet. Evol.">
        <title>Genome-scale phylogeny and comparative genomics of the fungal order Sordariales.</title>
        <authorList>
            <person name="Hensen N."/>
            <person name="Bonometti L."/>
            <person name="Westerberg I."/>
            <person name="Brannstrom I.O."/>
            <person name="Guillou S."/>
            <person name="Cros-Aarteil S."/>
            <person name="Calhoun S."/>
            <person name="Haridas S."/>
            <person name="Kuo A."/>
            <person name="Mondo S."/>
            <person name="Pangilinan J."/>
            <person name="Riley R."/>
            <person name="LaButti K."/>
            <person name="Andreopoulos B."/>
            <person name="Lipzen A."/>
            <person name="Chen C."/>
            <person name="Yan M."/>
            <person name="Daum C."/>
            <person name="Ng V."/>
            <person name="Clum A."/>
            <person name="Steindorff A."/>
            <person name="Ohm R.A."/>
            <person name="Martin F."/>
            <person name="Silar P."/>
            <person name="Natvig D.O."/>
            <person name="Lalanne C."/>
            <person name="Gautier V."/>
            <person name="Ament-Velasquez S.L."/>
            <person name="Kruys A."/>
            <person name="Hutchinson M.I."/>
            <person name="Powell A.J."/>
            <person name="Barry K."/>
            <person name="Miller A.N."/>
            <person name="Grigoriev I.V."/>
            <person name="Debuchy R."/>
            <person name="Gladieux P."/>
            <person name="Hiltunen Thoren M."/>
            <person name="Johannesson H."/>
        </authorList>
    </citation>
    <scope>NUCLEOTIDE SEQUENCE</scope>
    <source>
        <strain evidence="2">CBS 560.94</strain>
    </source>
</reference>
<feature type="transmembrane region" description="Helical" evidence="1">
    <location>
        <begin position="28"/>
        <end position="49"/>
    </location>
</feature>
<keyword evidence="1" id="KW-0472">Membrane</keyword>
<sequence length="76" mass="8949">MDGWMGCTVFFIFLHLLLYQYYHEYHWLAFMQVVFRAFLHSIFTFVVLLKSLAGGKEWNGVQASCVHCLSIRRSIA</sequence>
<evidence type="ECO:0000256" key="1">
    <source>
        <dbReference type="SAM" id="Phobius"/>
    </source>
</evidence>
<dbReference type="Proteomes" id="UP001278500">
    <property type="component" value="Unassembled WGS sequence"/>
</dbReference>
<feature type="transmembrane region" description="Helical" evidence="1">
    <location>
        <begin position="5"/>
        <end position="22"/>
    </location>
</feature>
<evidence type="ECO:0000313" key="3">
    <source>
        <dbReference type="Proteomes" id="UP001278500"/>
    </source>
</evidence>
<reference evidence="2" key="2">
    <citation type="submission" date="2023-06" db="EMBL/GenBank/DDBJ databases">
        <authorList>
            <consortium name="Lawrence Berkeley National Laboratory"/>
            <person name="Haridas S."/>
            <person name="Hensen N."/>
            <person name="Bonometti L."/>
            <person name="Westerberg I."/>
            <person name="Brannstrom I.O."/>
            <person name="Guillou S."/>
            <person name="Cros-Aarteil S."/>
            <person name="Calhoun S."/>
            <person name="Kuo A."/>
            <person name="Mondo S."/>
            <person name="Pangilinan J."/>
            <person name="Riley R."/>
            <person name="Labutti K."/>
            <person name="Andreopoulos B."/>
            <person name="Lipzen A."/>
            <person name="Chen C."/>
            <person name="Yanf M."/>
            <person name="Daum C."/>
            <person name="Ng V."/>
            <person name="Clum A."/>
            <person name="Steindorff A."/>
            <person name="Ohm R."/>
            <person name="Martin F."/>
            <person name="Silar P."/>
            <person name="Natvig D."/>
            <person name="Lalanne C."/>
            <person name="Gautier V."/>
            <person name="Ament-Velasquez S.L."/>
            <person name="Kruys A."/>
            <person name="Hutchinson M.I."/>
            <person name="Powell A.J."/>
            <person name="Barry K."/>
            <person name="Miller A.N."/>
            <person name="Grigoriev I.V."/>
            <person name="Debuchy R."/>
            <person name="Gladieux P."/>
            <person name="Thoren M.H."/>
            <person name="Johannesson H."/>
        </authorList>
    </citation>
    <scope>NUCLEOTIDE SEQUENCE</scope>
    <source>
        <strain evidence="2">CBS 560.94</strain>
    </source>
</reference>
<comment type="caution">
    <text evidence="2">The sequence shown here is derived from an EMBL/GenBank/DDBJ whole genome shotgun (WGS) entry which is preliminary data.</text>
</comment>